<dbReference type="Pfam" id="PF01725">
    <property type="entry name" value="Ham1p_like"/>
    <property type="match status" value="1"/>
</dbReference>
<evidence type="ECO:0000256" key="1">
    <source>
        <dbReference type="ARBA" id="ARBA00008023"/>
    </source>
</evidence>
<reference evidence="12" key="1">
    <citation type="journal article" date="2005" name="Environ. Microbiol.">
        <title>Lateral gene transfer and phylogenetic assignment of environmental fosmid clones.</title>
        <authorList>
            <person name="Nesbo C.L."/>
            <person name="Boucher Y."/>
            <person name="Dlutek M."/>
            <person name="Doolittle F.W."/>
        </authorList>
    </citation>
    <scope>NUCLEOTIDE SEQUENCE</scope>
</reference>
<evidence type="ECO:0000256" key="7">
    <source>
        <dbReference type="ARBA" id="ARBA00023080"/>
    </source>
</evidence>
<dbReference type="NCBIfam" id="TIGR00042">
    <property type="entry name" value="RdgB/HAM1 family non-canonical purine NTP pyrophosphatase"/>
    <property type="match status" value="1"/>
</dbReference>
<keyword evidence="5 10" id="KW-0378">Hydrolase</keyword>
<evidence type="ECO:0000256" key="3">
    <source>
        <dbReference type="ARBA" id="ARBA00022723"/>
    </source>
</evidence>
<evidence type="ECO:0000256" key="11">
    <source>
        <dbReference type="RuleBase" id="RU003781"/>
    </source>
</evidence>
<comment type="similarity">
    <text evidence="1 10 11">Belongs to the HAM1 NTPase family.</text>
</comment>
<keyword evidence="3 10" id="KW-0479">Metal-binding</keyword>
<feature type="binding site" evidence="10">
    <location>
        <begin position="152"/>
        <end position="155"/>
    </location>
    <ligand>
        <name>substrate</name>
    </ligand>
</feature>
<dbReference type="GO" id="GO:0017111">
    <property type="term" value="F:ribonucleoside triphosphate phosphatase activity"/>
    <property type="evidence" value="ECO:0007669"/>
    <property type="project" value="InterPro"/>
</dbReference>
<dbReference type="GO" id="GO:0036222">
    <property type="term" value="F:XTP diphosphatase activity"/>
    <property type="evidence" value="ECO:0007669"/>
    <property type="project" value="UniProtKB-UniRule"/>
</dbReference>
<keyword evidence="7 10" id="KW-0546">Nucleotide metabolism</keyword>
<dbReference type="AlphaFoldDB" id="Q2YZN0"/>
<comment type="cofactor">
    <cofactor evidence="10">
        <name>Mg(2+)</name>
        <dbReference type="ChEBI" id="CHEBI:18420"/>
    </cofactor>
    <text evidence="10">Binds 1 Mg(2+) ion per subunit.</text>
</comment>
<dbReference type="InterPro" id="IPR029001">
    <property type="entry name" value="ITPase-like_fam"/>
</dbReference>
<dbReference type="NCBIfam" id="NF011397">
    <property type="entry name" value="PRK14822.1"/>
    <property type="match status" value="1"/>
</dbReference>
<dbReference type="GO" id="GO:0000166">
    <property type="term" value="F:nucleotide binding"/>
    <property type="evidence" value="ECO:0007669"/>
    <property type="project" value="UniProtKB-KW"/>
</dbReference>
<evidence type="ECO:0000313" key="12">
    <source>
        <dbReference type="EMBL" id="CAI78668.1"/>
    </source>
</evidence>
<evidence type="ECO:0000256" key="4">
    <source>
        <dbReference type="ARBA" id="ARBA00022741"/>
    </source>
</evidence>
<dbReference type="PANTHER" id="PTHR11067">
    <property type="entry name" value="INOSINE TRIPHOSPHATE PYROPHOSPHATASE/HAM1 PROTEIN"/>
    <property type="match status" value="1"/>
</dbReference>
<proteinExistence type="inferred from homology"/>
<evidence type="ECO:0000256" key="2">
    <source>
        <dbReference type="ARBA" id="ARBA00011738"/>
    </source>
</evidence>
<dbReference type="InterPro" id="IPR002637">
    <property type="entry name" value="RdgB/HAM1"/>
</dbReference>
<comment type="catalytic activity">
    <reaction evidence="9 10">
        <text>XTP + H2O = XMP + diphosphate + H(+)</text>
        <dbReference type="Rhea" id="RHEA:28610"/>
        <dbReference type="ChEBI" id="CHEBI:15377"/>
        <dbReference type="ChEBI" id="CHEBI:15378"/>
        <dbReference type="ChEBI" id="CHEBI:33019"/>
        <dbReference type="ChEBI" id="CHEBI:57464"/>
        <dbReference type="ChEBI" id="CHEBI:61314"/>
        <dbReference type="EC" id="3.6.1.66"/>
    </reaction>
</comment>
<evidence type="ECO:0000256" key="9">
    <source>
        <dbReference type="ARBA" id="ARBA00052017"/>
    </source>
</evidence>
<dbReference type="CDD" id="cd00515">
    <property type="entry name" value="HAM1"/>
    <property type="match status" value="1"/>
</dbReference>
<dbReference type="FunFam" id="3.90.950.10:FF:000001">
    <property type="entry name" value="dITP/XTP pyrophosphatase"/>
    <property type="match status" value="1"/>
</dbReference>
<protein>
    <recommendedName>
        <fullName evidence="10">dITP/XTP pyrophosphatase</fullName>
        <ecNumber evidence="10">3.6.1.66</ecNumber>
    </recommendedName>
    <alternativeName>
        <fullName evidence="10">Non-canonical purine NTP pyrophosphatase</fullName>
    </alternativeName>
    <alternativeName>
        <fullName evidence="10">Non-standard purine NTP pyrophosphatase</fullName>
    </alternativeName>
    <alternativeName>
        <fullName evidence="10">Nucleoside-triphosphate diphosphatase</fullName>
    </alternativeName>
    <alternativeName>
        <fullName evidence="10">Nucleoside-triphosphate pyrophosphatase</fullName>
        <shortName evidence="10">NTPase</shortName>
    </alternativeName>
</protein>
<dbReference type="GO" id="GO:0009146">
    <property type="term" value="P:purine nucleoside triphosphate catabolic process"/>
    <property type="evidence" value="ECO:0007669"/>
    <property type="project" value="UniProtKB-UniRule"/>
</dbReference>
<name>Q2YZN0_9DELT</name>
<evidence type="ECO:0000256" key="8">
    <source>
        <dbReference type="ARBA" id="ARBA00051875"/>
    </source>
</evidence>
<dbReference type="SUPFAM" id="SSF52972">
    <property type="entry name" value="ITPase-like"/>
    <property type="match status" value="1"/>
</dbReference>
<feature type="binding site" evidence="10">
    <location>
        <position position="69"/>
    </location>
    <ligand>
        <name>Mg(2+)</name>
        <dbReference type="ChEBI" id="CHEBI:18420"/>
    </ligand>
</feature>
<evidence type="ECO:0000256" key="10">
    <source>
        <dbReference type="HAMAP-Rule" id="MF_01405"/>
    </source>
</evidence>
<dbReference type="GO" id="GO:0035870">
    <property type="term" value="F:dITP diphosphatase activity"/>
    <property type="evidence" value="ECO:0007669"/>
    <property type="project" value="UniProtKB-UniRule"/>
</dbReference>
<dbReference type="GO" id="GO:0046872">
    <property type="term" value="F:metal ion binding"/>
    <property type="evidence" value="ECO:0007669"/>
    <property type="project" value="UniProtKB-KW"/>
</dbReference>
<evidence type="ECO:0000256" key="6">
    <source>
        <dbReference type="ARBA" id="ARBA00022842"/>
    </source>
</evidence>
<dbReference type="EC" id="3.6.1.66" evidence="10"/>
<dbReference type="Gene3D" id="3.90.950.10">
    <property type="match status" value="1"/>
</dbReference>
<feature type="binding site" evidence="10">
    <location>
        <position position="175"/>
    </location>
    <ligand>
        <name>substrate</name>
    </ligand>
</feature>
<dbReference type="GO" id="GO:0009117">
    <property type="term" value="P:nucleotide metabolic process"/>
    <property type="evidence" value="ECO:0007669"/>
    <property type="project" value="UniProtKB-KW"/>
</dbReference>
<feature type="binding site" evidence="10">
    <location>
        <begin position="7"/>
        <end position="12"/>
    </location>
    <ligand>
        <name>substrate</name>
    </ligand>
</feature>
<evidence type="ECO:0000256" key="5">
    <source>
        <dbReference type="ARBA" id="ARBA00022801"/>
    </source>
</evidence>
<dbReference type="InterPro" id="IPR020922">
    <property type="entry name" value="dITP/XTP_pyrophosphatase"/>
</dbReference>
<accession>Q2YZN0</accession>
<keyword evidence="4 10" id="KW-0547">Nucleotide-binding</keyword>
<comment type="catalytic activity">
    <reaction evidence="10">
        <text>ITP + H2O = IMP + diphosphate + H(+)</text>
        <dbReference type="Rhea" id="RHEA:29399"/>
        <dbReference type="ChEBI" id="CHEBI:15377"/>
        <dbReference type="ChEBI" id="CHEBI:15378"/>
        <dbReference type="ChEBI" id="CHEBI:33019"/>
        <dbReference type="ChEBI" id="CHEBI:58053"/>
        <dbReference type="ChEBI" id="CHEBI:61402"/>
        <dbReference type="EC" id="3.6.1.66"/>
    </reaction>
</comment>
<dbReference type="GO" id="GO:0036220">
    <property type="term" value="F:ITP diphosphatase activity"/>
    <property type="evidence" value="ECO:0007669"/>
    <property type="project" value="UniProtKB-UniRule"/>
</dbReference>
<dbReference type="GO" id="GO:0005829">
    <property type="term" value="C:cytosol"/>
    <property type="evidence" value="ECO:0007669"/>
    <property type="project" value="TreeGrafter"/>
</dbReference>
<dbReference type="EMBL" id="AJ937768">
    <property type="protein sequence ID" value="CAI78668.1"/>
    <property type="molecule type" value="Genomic_DNA"/>
</dbReference>
<keyword evidence="6 10" id="KW-0460">Magnesium</keyword>
<feature type="binding site" evidence="10">
    <location>
        <position position="70"/>
    </location>
    <ligand>
        <name>substrate</name>
    </ligand>
</feature>
<sequence length="202" mass="22568">MKIVFASRNEGKVKEIKNMLEEIDIELVSLNNYKNVPEIVEDGKSFFQNALKKAKTVSEITGEIVLADDSGLQVEALGGEPGIYSARYAGDQAGDDENNNKLLAKLKDVPTEKRSAFFCCVLVIYKPDNTHYSFEGKWRGIIIDERRGSNGFGYDPIFYVTEFKKTAAELPPEIKNKVSHRGQAFAKLKESLTEILKNQIGA</sequence>
<comment type="subunit">
    <text evidence="2 10">Homodimer.</text>
</comment>
<feature type="binding site" evidence="10">
    <location>
        <begin position="180"/>
        <end position="181"/>
    </location>
    <ligand>
        <name>substrate</name>
    </ligand>
</feature>
<comment type="catalytic activity">
    <reaction evidence="8 10">
        <text>dITP + H2O = dIMP + diphosphate + H(+)</text>
        <dbReference type="Rhea" id="RHEA:28342"/>
        <dbReference type="ChEBI" id="CHEBI:15377"/>
        <dbReference type="ChEBI" id="CHEBI:15378"/>
        <dbReference type="ChEBI" id="CHEBI:33019"/>
        <dbReference type="ChEBI" id="CHEBI:61194"/>
        <dbReference type="ChEBI" id="CHEBI:61382"/>
        <dbReference type="EC" id="3.6.1.66"/>
    </reaction>
</comment>
<comment type="caution">
    <text evidence="10">Lacks conserved residue(s) required for the propagation of feature annotation.</text>
</comment>
<dbReference type="HAMAP" id="MF_01405">
    <property type="entry name" value="Non_canon_purine_NTPase"/>
    <property type="match status" value="1"/>
</dbReference>
<dbReference type="PANTHER" id="PTHR11067:SF9">
    <property type="entry name" value="INOSINE TRIPHOSPHATE PYROPHOSPHATASE"/>
    <property type="match status" value="1"/>
</dbReference>
<feature type="active site" description="Proton acceptor" evidence="10">
    <location>
        <position position="69"/>
    </location>
</feature>
<comment type="function">
    <text evidence="10">Pyrophosphatase that catalyzes the hydrolysis of nucleoside triphosphates to their monophosphate derivatives, with a high preference for the non-canonical purine nucleotides XTP (xanthosine triphosphate), dITP (deoxyinosine triphosphate) and ITP. Seems to function as a house-cleaning enzyme that removes non-canonical purine nucleotides from the nucleotide pool, thus preventing their incorporation into DNA/RNA and avoiding chromosomal lesions.</text>
</comment>
<organism evidence="12">
    <name type="scientific">uncultured delta proteobacterium</name>
    <dbReference type="NCBI Taxonomy" id="34034"/>
    <lineage>
        <taxon>Bacteria</taxon>
        <taxon>Deltaproteobacteria</taxon>
        <taxon>environmental samples</taxon>
    </lineage>
</organism>